<proteinExistence type="predicted"/>
<organism evidence="6 7">
    <name type="scientific">Kribbella koreensis</name>
    <dbReference type="NCBI Taxonomy" id="57909"/>
    <lineage>
        <taxon>Bacteria</taxon>
        <taxon>Bacillati</taxon>
        <taxon>Actinomycetota</taxon>
        <taxon>Actinomycetes</taxon>
        <taxon>Propionibacteriales</taxon>
        <taxon>Kribbellaceae</taxon>
        <taxon>Kribbella</taxon>
    </lineage>
</organism>
<protein>
    <submittedName>
        <fullName evidence="6">GAF and ANTAR domain-containing protein</fullName>
    </submittedName>
</protein>
<dbReference type="SMART" id="SM01012">
    <property type="entry name" value="ANTAR"/>
    <property type="match status" value="1"/>
</dbReference>
<sequence>MSREQRLAEVFVELADTLVDDFDVIDLMHTLCERSVELLPADAAGLILADHRGILQVMASTTTEARVLELFALQNDEGPCLDCYSIGQPVVNVGPDEAKQRWPRFHAALTELGFRRTHALPLRLRGQVVGVLNLFCREPATLRPTEVKLAQALCDIATVGLLQERAVRQGQLLAEQLQSALNSRIVLEQAKGILSERAGVTVDEAFTLMRAYARRNQRPLATVAAAVIDGTVEAELLNHGQN</sequence>
<dbReference type="SUPFAM" id="SSF55781">
    <property type="entry name" value="GAF domain-like"/>
    <property type="match status" value="1"/>
</dbReference>
<evidence type="ECO:0000259" key="5">
    <source>
        <dbReference type="PROSITE" id="PS50921"/>
    </source>
</evidence>
<dbReference type="Proteomes" id="UP001500542">
    <property type="component" value="Unassembled WGS sequence"/>
</dbReference>
<keyword evidence="1" id="KW-0808">Transferase</keyword>
<dbReference type="Pfam" id="PF13185">
    <property type="entry name" value="GAF_2"/>
    <property type="match status" value="1"/>
</dbReference>
<comment type="caution">
    <text evidence="6">The sequence shown here is derived from an EMBL/GenBank/DDBJ whole genome shotgun (WGS) entry which is preliminary data.</text>
</comment>
<dbReference type="InterPro" id="IPR005561">
    <property type="entry name" value="ANTAR"/>
</dbReference>
<reference evidence="7" key="1">
    <citation type="journal article" date="2019" name="Int. J. Syst. Evol. Microbiol.">
        <title>The Global Catalogue of Microorganisms (GCM) 10K type strain sequencing project: providing services to taxonomists for standard genome sequencing and annotation.</title>
        <authorList>
            <consortium name="The Broad Institute Genomics Platform"/>
            <consortium name="The Broad Institute Genome Sequencing Center for Infectious Disease"/>
            <person name="Wu L."/>
            <person name="Ma J."/>
        </authorList>
    </citation>
    <scope>NUCLEOTIDE SEQUENCE [LARGE SCALE GENOMIC DNA]</scope>
    <source>
        <strain evidence="7">JCM 10977</strain>
    </source>
</reference>
<dbReference type="Gene3D" id="1.10.10.10">
    <property type="entry name" value="Winged helix-like DNA-binding domain superfamily/Winged helix DNA-binding domain"/>
    <property type="match status" value="1"/>
</dbReference>
<accession>A0ABP4A0Y1</accession>
<dbReference type="PROSITE" id="PS50921">
    <property type="entry name" value="ANTAR"/>
    <property type="match status" value="1"/>
</dbReference>
<dbReference type="InterPro" id="IPR029016">
    <property type="entry name" value="GAF-like_dom_sf"/>
</dbReference>
<keyword evidence="3" id="KW-0805">Transcription regulation</keyword>
<dbReference type="InterPro" id="IPR011006">
    <property type="entry name" value="CheY-like_superfamily"/>
</dbReference>
<dbReference type="InterPro" id="IPR036388">
    <property type="entry name" value="WH-like_DNA-bd_sf"/>
</dbReference>
<evidence type="ECO:0000256" key="4">
    <source>
        <dbReference type="ARBA" id="ARBA00023163"/>
    </source>
</evidence>
<dbReference type="Gene3D" id="3.30.450.40">
    <property type="match status" value="1"/>
</dbReference>
<dbReference type="InterPro" id="IPR012074">
    <property type="entry name" value="GAF_ANTAR"/>
</dbReference>
<evidence type="ECO:0000256" key="3">
    <source>
        <dbReference type="ARBA" id="ARBA00023015"/>
    </source>
</evidence>
<gene>
    <name evidence="6" type="ORF">GCM10009554_10380</name>
</gene>
<dbReference type="SUPFAM" id="SSF52172">
    <property type="entry name" value="CheY-like"/>
    <property type="match status" value="1"/>
</dbReference>
<dbReference type="InterPro" id="IPR003018">
    <property type="entry name" value="GAF"/>
</dbReference>
<keyword evidence="7" id="KW-1185">Reference proteome</keyword>
<dbReference type="SMART" id="SM00065">
    <property type="entry name" value="GAF"/>
    <property type="match status" value="1"/>
</dbReference>
<dbReference type="Pfam" id="PF03861">
    <property type="entry name" value="ANTAR"/>
    <property type="match status" value="1"/>
</dbReference>
<evidence type="ECO:0000313" key="6">
    <source>
        <dbReference type="EMBL" id="GAA0928645.1"/>
    </source>
</evidence>
<evidence type="ECO:0000256" key="1">
    <source>
        <dbReference type="ARBA" id="ARBA00022679"/>
    </source>
</evidence>
<dbReference type="PIRSF" id="PIRSF036625">
    <property type="entry name" value="GAF_ANTAR"/>
    <property type="match status" value="1"/>
</dbReference>
<name>A0ABP4A0Y1_9ACTN</name>
<keyword evidence="4" id="KW-0804">Transcription</keyword>
<keyword evidence="2" id="KW-0418">Kinase</keyword>
<feature type="domain" description="ANTAR" evidence="5">
    <location>
        <begin position="167"/>
        <end position="228"/>
    </location>
</feature>
<evidence type="ECO:0000313" key="7">
    <source>
        <dbReference type="Proteomes" id="UP001500542"/>
    </source>
</evidence>
<dbReference type="EMBL" id="BAAAHK010000003">
    <property type="protein sequence ID" value="GAA0928645.1"/>
    <property type="molecule type" value="Genomic_DNA"/>
</dbReference>
<dbReference type="RefSeq" id="WP_343965308.1">
    <property type="nucleotide sequence ID" value="NZ_BAAAHK010000003.1"/>
</dbReference>
<evidence type="ECO:0000256" key="2">
    <source>
        <dbReference type="ARBA" id="ARBA00022777"/>
    </source>
</evidence>